<dbReference type="Gene3D" id="2.40.420.20">
    <property type="match status" value="1"/>
</dbReference>
<dbReference type="Pfam" id="PF25954">
    <property type="entry name" value="Beta-barrel_RND_2"/>
    <property type="match status" value="1"/>
</dbReference>
<dbReference type="PANTHER" id="PTHR32347:SF14">
    <property type="entry name" value="EFFLUX SYSTEM COMPONENT YKNX-RELATED"/>
    <property type="match status" value="1"/>
</dbReference>
<keyword evidence="5" id="KW-0732">Signal</keyword>
<dbReference type="Pfam" id="PF25967">
    <property type="entry name" value="RND-MFP_C"/>
    <property type="match status" value="1"/>
</dbReference>
<dbReference type="Proteomes" id="UP000594464">
    <property type="component" value="Chromosome"/>
</dbReference>
<evidence type="ECO:0000256" key="5">
    <source>
        <dbReference type="SAM" id="SignalP"/>
    </source>
</evidence>
<dbReference type="SUPFAM" id="SSF111369">
    <property type="entry name" value="HlyD-like secretion proteins"/>
    <property type="match status" value="2"/>
</dbReference>
<dbReference type="AlphaFoldDB" id="A0A7T0G3Y1"/>
<dbReference type="GO" id="GO:0016020">
    <property type="term" value="C:membrane"/>
    <property type="evidence" value="ECO:0007669"/>
    <property type="project" value="InterPro"/>
</dbReference>
<comment type="subcellular location">
    <subcellularLocation>
        <location evidence="1">Cell envelope</location>
    </subcellularLocation>
</comment>
<gene>
    <name evidence="9" type="ORF">G3M78_11045</name>
</gene>
<accession>A0A7T0G3Y1</accession>
<dbReference type="InterPro" id="IPR006143">
    <property type="entry name" value="RND_pump_MFP"/>
</dbReference>
<dbReference type="InterPro" id="IPR058627">
    <property type="entry name" value="MdtA-like_C"/>
</dbReference>
<evidence type="ECO:0000256" key="2">
    <source>
        <dbReference type="ARBA" id="ARBA00009477"/>
    </source>
</evidence>
<evidence type="ECO:0000259" key="8">
    <source>
        <dbReference type="Pfam" id="PF25967"/>
    </source>
</evidence>
<evidence type="ECO:0000259" key="6">
    <source>
        <dbReference type="Pfam" id="PF25917"/>
    </source>
</evidence>
<evidence type="ECO:0000313" key="10">
    <source>
        <dbReference type="Proteomes" id="UP000594464"/>
    </source>
</evidence>
<feature type="domain" description="Multidrug resistance protein MdtA-like C-terminal permuted SH3" evidence="8">
    <location>
        <begin position="360"/>
        <end position="418"/>
    </location>
</feature>
<dbReference type="EMBL" id="CP048620">
    <property type="protein sequence ID" value="QPJ65900.1"/>
    <property type="molecule type" value="Genomic_DNA"/>
</dbReference>
<feature type="domain" description="Multidrug resistance protein MdtA-like barrel-sandwich hybrid" evidence="6">
    <location>
        <begin position="62"/>
        <end position="259"/>
    </location>
</feature>
<dbReference type="KEGG" id="nva:G3M78_11045"/>
<organism evidence="9 10">
    <name type="scientific">Candidatus Nitrohelix vancouverensis</name>
    <dbReference type="NCBI Taxonomy" id="2705534"/>
    <lineage>
        <taxon>Bacteria</taxon>
        <taxon>Pseudomonadati</taxon>
        <taxon>Nitrospinota/Tectimicrobiota group</taxon>
        <taxon>Nitrospinota</taxon>
        <taxon>Nitrospinia</taxon>
        <taxon>Nitrospinales</taxon>
        <taxon>Nitrospinaceae</taxon>
        <taxon>Candidatus Nitrohelix</taxon>
    </lineage>
</organism>
<evidence type="ECO:0000256" key="4">
    <source>
        <dbReference type="SAM" id="Coils"/>
    </source>
</evidence>
<comment type="similarity">
    <text evidence="2">Belongs to the membrane fusion protein (MFP) (TC 8.A.1) family.</text>
</comment>
<evidence type="ECO:0000313" key="9">
    <source>
        <dbReference type="EMBL" id="QPJ65900.1"/>
    </source>
</evidence>
<feature type="coiled-coil region" evidence="4">
    <location>
        <begin position="172"/>
        <end position="230"/>
    </location>
</feature>
<evidence type="ECO:0000256" key="3">
    <source>
        <dbReference type="ARBA" id="ARBA00023054"/>
    </source>
</evidence>
<feature type="signal peptide" evidence="5">
    <location>
        <begin position="1"/>
        <end position="25"/>
    </location>
</feature>
<dbReference type="PRINTS" id="PR01490">
    <property type="entry name" value="RTXTOXIND"/>
</dbReference>
<keyword evidence="3 4" id="KW-0175">Coiled coil</keyword>
<protein>
    <submittedName>
        <fullName evidence="9">Efflux RND transporter periplasmic adaptor subunit</fullName>
    </submittedName>
</protein>
<dbReference type="GO" id="GO:0022857">
    <property type="term" value="F:transmembrane transporter activity"/>
    <property type="evidence" value="ECO:0007669"/>
    <property type="project" value="InterPro"/>
</dbReference>
<reference evidence="10" key="1">
    <citation type="submission" date="2020-02" db="EMBL/GenBank/DDBJ databases">
        <title>Genomic and physiological characterization of two novel Nitrospinaceae genera.</title>
        <authorList>
            <person name="Mueller A.J."/>
            <person name="Jung M.-Y."/>
            <person name="Strachan C.R."/>
            <person name="Herbold C.W."/>
            <person name="Kirkegaard R.H."/>
            <person name="Daims H."/>
        </authorList>
    </citation>
    <scope>NUCLEOTIDE SEQUENCE [LARGE SCALE GENOMIC DNA]</scope>
</reference>
<name>A0A7T0G3Y1_9BACT</name>
<evidence type="ECO:0000259" key="7">
    <source>
        <dbReference type="Pfam" id="PF25954"/>
    </source>
</evidence>
<dbReference type="PANTHER" id="PTHR32347">
    <property type="entry name" value="EFFLUX SYSTEM COMPONENT YKNX-RELATED"/>
    <property type="match status" value="1"/>
</dbReference>
<dbReference type="GO" id="GO:0030313">
    <property type="term" value="C:cell envelope"/>
    <property type="evidence" value="ECO:0007669"/>
    <property type="project" value="UniProtKB-SubCell"/>
</dbReference>
<dbReference type="InterPro" id="IPR058792">
    <property type="entry name" value="Beta-barrel_RND_2"/>
</dbReference>
<dbReference type="Pfam" id="PF25917">
    <property type="entry name" value="BSH_RND"/>
    <property type="match status" value="1"/>
</dbReference>
<dbReference type="InterPro" id="IPR050465">
    <property type="entry name" value="UPF0194_transport"/>
</dbReference>
<evidence type="ECO:0000256" key="1">
    <source>
        <dbReference type="ARBA" id="ARBA00004196"/>
    </source>
</evidence>
<dbReference type="Gene3D" id="2.40.50.100">
    <property type="match status" value="2"/>
</dbReference>
<proteinExistence type="inferred from homology"/>
<dbReference type="NCBIfam" id="TIGR01730">
    <property type="entry name" value="RND_mfp"/>
    <property type="match status" value="1"/>
</dbReference>
<feature type="domain" description="CusB-like beta-barrel" evidence="7">
    <location>
        <begin position="279"/>
        <end position="352"/>
    </location>
</feature>
<feature type="chain" id="PRO_5032354729" evidence="5">
    <location>
        <begin position="26"/>
        <end position="446"/>
    </location>
</feature>
<dbReference type="Gene3D" id="1.10.287.470">
    <property type="entry name" value="Helix hairpin bin"/>
    <property type="match status" value="2"/>
</dbReference>
<sequence length="446" mass="48959">MKKAFLVTGALLLTGGLYFYISASADTSKDMKPEIEFKTADVIHDELVLKIAAKGVVEPNFQVEVKSKASGEVLEFPLNEGDQVIKGQPLIRLDKSDELRSVSLAEADLASSTANLRKAESSLRQIKAQYQTDIETAKSAVLAAQANLSESSDKLRRQSDLFKKKVVSQEALDSAETEFKVNQENLVQAKSKLNAKENLVHDISIREHEVELARAEVQRSEIALAEKNERLQETEIYAPIDGVIIEKLVEEGQIIASGISNVGGGTALANIADLSRMFIMADIDETDIGQVEPGQAVQITADAFLEKSFRGRVLRIAPQGVIESSITIFKVKIEILGEGKTVLKPKMTSNVDIIIDKVKDALYIPREAVRQKKGGSFVAILNDEGMPEEVPVTTGLNNPIHIEIKEGLNPGQKVVLGDWEKTLEEALASKDKGSTMRKILWMIRSR</sequence>
<dbReference type="InterPro" id="IPR058625">
    <property type="entry name" value="MdtA-like_BSH"/>
</dbReference>
<dbReference type="Gene3D" id="2.40.30.170">
    <property type="match status" value="1"/>
</dbReference>